<keyword evidence="2" id="KW-0285">Flavoprotein</keyword>
<dbReference type="STRING" id="735517.SAMN05444272_3071"/>
<organism evidence="5 6">
    <name type="scientific">Roseibium suaedae</name>
    <dbReference type="NCBI Taxonomy" id="735517"/>
    <lineage>
        <taxon>Bacteria</taxon>
        <taxon>Pseudomonadati</taxon>
        <taxon>Pseudomonadota</taxon>
        <taxon>Alphaproteobacteria</taxon>
        <taxon>Hyphomicrobiales</taxon>
        <taxon>Stappiaceae</taxon>
        <taxon>Roseibium</taxon>
    </lineage>
</organism>
<dbReference type="Proteomes" id="UP000186002">
    <property type="component" value="Unassembled WGS sequence"/>
</dbReference>
<dbReference type="RefSeq" id="WP_073014188.1">
    <property type="nucleotide sequence ID" value="NZ_FRBW01000003.1"/>
</dbReference>
<accession>A0A1M7L5C1</accession>
<protein>
    <recommendedName>
        <fullName evidence="1">Thioredoxin reductase</fullName>
    </recommendedName>
</protein>
<dbReference type="GO" id="GO:0016491">
    <property type="term" value="F:oxidoreductase activity"/>
    <property type="evidence" value="ECO:0007669"/>
    <property type="project" value="UniProtKB-KW"/>
</dbReference>
<keyword evidence="6" id="KW-1185">Reference proteome</keyword>
<dbReference type="PRINTS" id="PR00469">
    <property type="entry name" value="PNDRDTASEII"/>
</dbReference>
<keyword evidence="3" id="KW-0560">Oxidoreductase</keyword>
<dbReference type="InterPro" id="IPR050097">
    <property type="entry name" value="Ferredoxin-NADP_redctase_2"/>
</dbReference>
<evidence type="ECO:0000313" key="6">
    <source>
        <dbReference type="Proteomes" id="UP000186002"/>
    </source>
</evidence>
<dbReference type="InterPro" id="IPR023753">
    <property type="entry name" value="FAD/NAD-binding_dom"/>
</dbReference>
<dbReference type="PRINTS" id="PR00368">
    <property type="entry name" value="FADPNR"/>
</dbReference>
<dbReference type="AlphaFoldDB" id="A0A1M7L5C1"/>
<dbReference type="PANTHER" id="PTHR48105">
    <property type="entry name" value="THIOREDOXIN REDUCTASE 1-RELATED-RELATED"/>
    <property type="match status" value="1"/>
</dbReference>
<evidence type="ECO:0000256" key="2">
    <source>
        <dbReference type="ARBA" id="ARBA00022630"/>
    </source>
</evidence>
<feature type="domain" description="FAD/NAD(P)-binding" evidence="4">
    <location>
        <begin position="3"/>
        <end position="280"/>
    </location>
</feature>
<dbReference type="OrthoDB" id="9786503at2"/>
<reference evidence="5 6" key="1">
    <citation type="submission" date="2016-11" db="EMBL/GenBank/DDBJ databases">
        <authorList>
            <person name="Jaros S."/>
            <person name="Januszkiewicz K."/>
            <person name="Wedrychowicz H."/>
        </authorList>
    </citation>
    <scope>NUCLEOTIDE SEQUENCE [LARGE SCALE GENOMIC DNA]</scope>
    <source>
        <strain evidence="5 6">DSM 22153</strain>
    </source>
</reference>
<name>A0A1M7L5C1_9HYPH</name>
<evidence type="ECO:0000256" key="1">
    <source>
        <dbReference type="ARBA" id="ARBA00018719"/>
    </source>
</evidence>
<evidence type="ECO:0000313" key="5">
    <source>
        <dbReference type="EMBL" id="SHM72911.1"/>
    </source>
</evidence>
<evidence type="ECO:0000256" key="3">
    <source>
        <dbReference type="ARBA" id="ARBA00023002"/>
    </source>
</evidence>
<dbReference type="InterPro" id="IPR036188">
    <property type="entry name" value="FAD/NAD-bd_sf"/>
</dbReference>
<proteinExistence type="predicted"/>
<dbReference type="SUPFAM" id="SSF51905">
    <property type="entry name" value="FAD/NAD(P)-binding domain"/>
    <property type="match status" value="1"/>
</dbReference>
<dbReference type="Pfam" id="PF07992">
    <property type="entry name" value="Pyr_redox_2"/>
    <property type="match status" value="1"/>
</dbReference>
<sequence length="293" mass="31443">MQYDVIVVGGSYSGMAAALQLLRARRKVLILDAGVRRNRFASHSHGFLTQDGINPAVIAQTARAQLLAYPTLTFKETQAISASGTLDAFEVTDKEGSVHKGRRVLFATGVADQLPEIEGLPELWGQHVFHCPYCHGYELDQGRIAVIATGPNSLHQGLMLPEWGPTTFFTNRAIDLDDQMRRDLAARNVTIEEAPILQLSGGLEIQLDDGRTLSFAGGFTAPRCAPSSRIAETLGCETEVTPFGEQIRTSAGKETTIAGAFACGDAAKVPHSVSLAVADGAWAGANIHRTLIF</sequence>
<evidence type="ECO:0000259" key="4">
    <source>
        <dbReference type="Pfam" id="PF07992"/>
    </source>
</evidence>
<gene>
    <name evidence="5" type="ORF">SAMN05444272_3071</name>
</gene>
<dbReference type="EMBL" id="FRBW01000003">
    <property type="protein sequence ID" value="SHM72911.1"/>
    <property type="molecule type" value="Genomic_DNA"/>
</dbReference>
<dbReference type="Gene3D" id="3.50.50.60">
    <property type="entry name" value="FAD/NAD(P)-binding domain"/>
    <property type="match status" value="2"/>
</dbReference>